<sequence>MQELKKIRIDRGFSTVALASALGTTRATITRWEKGQRSPDMEMLRRLSNVLGCTIDELVGDGNPTTPPADRGPGGN</sequence>
<keyword evidence="2" id="KW-1185">Reference proteome</keyword>
<reference evidence="1" key="1">
    <citation type="submission" date="2021-05" db="EMBL/GenBank/DDBJ databases">
        <title>An isolated secondary fermenter in methanogenic hydrocarbon-degrading communities.</title>
        <authorList>
            <person name="Liu Y.-F."/>
            <person name="Liu Z.-l."/>
        </authorList>
    </citation>
    <scope>NUCLEOTIDE SEQUENCE</scope>
    <source>
        <strain evidence="1">L-13</strain>
    </source>
</reference>
<gene>
    <name evidence="1" type="ORF">KIH16_04340</name>
</gene>
<name>A0ACD1DXV6_9BACT</name>
<accession>A0ACD1DXV6</accession>
<dbReference type="Proteomes" id="UP000682204">
    <property type="component" value="Chromosome"/>
</dbReference>
<proteinExistence type="predicted"/>
<evidence type="ECO:0000313" key="2">
    <source>
        <dbReference type="Proteomes" id="UP000682204"/>
    </source>
</evidence>
<dbReference type="EMBL" id="CP074691">
    <property type="protein sequence ID" value="QVL37003.1"/>
    <property type="molecule type" value="Genomic_DNA"/>
</dbReference>
<protein>
    <submittedName>
        <fullName evidence="1">Helix-turn-helix transcriptional regulator</fullName>
    </submittedName>
</protein>
<evidence type="ECO:0000313" key="1">
    <source>
        <dbReference type="EMBL" id="QVL37003.1"/>
    </source>
</evidence>
<organism evidence="1 2">
    <name type="scientific">Aminirod propionatiphilus</name>
    <dbReference type="NCBI Taxonomy" id="3415223"/>
    <lineage>
        <taxon>Bacteria</taxon>
        <taxon>Thermotogati</taxon>
        <taxon>Synergistota</taxon>
        <taxon>Synergistia</taxon>
        <taxon>Synergistales</taxon>
        <taxon>Aminiphilaceae</taxon>
        <taxon>Aminirod</taxon>
    </lineage>
</organism>